<evidence type="ECO:0000313" key="1">
    <source>
        <dbReference type="EMBL" id="TMW83493.1"/>
    </source>
</evidence>
<sequence length="125" mass="14230">ILSTGCIFMDSEDDGSGSRWFFQKCKRPITKTGYTSCECVCKTWVNDGTNEKWLVLDSPLASPPLNNKGPILLSDEGEFEEDYEVVGRKRRMVELAESENHNKGQTNVMMRSRVRRGQIEECKCS</sequence>
<protein>
    <submittedName>
        <fullName evidence="1">Uncharacterized protein</fullName>
    </submittedName>
</protein>
<dbReference type="AlphaFoldDB" id="A0A6N2AUI0"/>
<organism evidence="1">
    <name type="scientific">Solanum chilense</name>
    <name type="common">Tomato</name>
    <name type="synonym">Lycopersicon chilense</name>
    <dbReference type="NCBI Taxonomy" id="4083"/>
    <lineage>
        <taxon>Eukaryota</taxon>
        <taxon>Viridiplantae</taxon>
        <taxon>Streptophyta</taxon>
        <taxon>Embryophyta</taxon>
        <taxon>Tracheophyta</taxon>
        <taxon>Spermatophyta</taxon>
        <taxon>Magnoliopsida</taxon>
        <taxon>eudicotyledons</taxon>
        <taxon>Gunneridae</taxon>
        <taxon>Pentapetalae</taxon>
        <taxon>asterids</taxon>
        <taxon>lamiids</taxon>
        <taxon>Solanales</taxon>
        <taxon>Solanaceae</taxon>
        <taxon>Solanoideae</taxon>
        <taxon>Solaneae</taxon>
        <taxon>Solanum</taxon>
        <taxon>Solanum subgen. Lycopersicon</taxon>
    </lineage>
</organism>
<dbReference type="EMBL" id="RXGB01011646">
    <property type="protein sequence ID" value="TMW83493.1"/>
    <property type="molecule type" value="Genomic_DNA"/>
</dbReference>
<feature type="non-terminal residue" evidence="1">
    <location>
        <position position="1"/>
    </location>
</feature>
<proteinExistence type="predicted"/>
<accession>A0A6N2AUI0</accession>
<name>A0A6N2AUI0_SOLCI</name>
<reference evidence="1" key="1">
    <citation type="submission" date="2019-05" db="EMBL/GenBank/DDBJ databases">
        <title>The de novo reference genome and transcriptome assemblies of the wild tomato species Solanum chilense.</title>
        <authorList>
            <person name="Stam R."/>
            <person name="Nosenko T."/>
            <person name="Hoerger A.C."/>
            <person name="Stephan W."/>
            <person name="Seidel M.A."/>
            <person name="Kuhn J.M.M."/>
            <person name="Haberer G."/>
            <person name="Tellier A."/>
        </authorList>
    </citation>
    <scope>NUCLEOTIDE SEQUENCE</scope>
    <source>
        <tissue evidence="1">Mature leaves</tissue>
    </source>
</reference>
<comment type="caution">
    <text evidence="1">The sequence shown here is derived from an EMBL/GenBank/DDBJ whole genome shotgun (WGS) entry which is preliminary data.</text>
</comment>
<gene>
    <name evidence="1" type="ORF">EJD97_001559</name>
</gene>